<sequence>MSVPTTTVPRLSATPTFDPLLKPAIHLPKHTLLESPNSRAILVGNWRITASTNPISNAPQCDQLQSDLSTGSDGGLPLPEMTFGSNSLKMEWRTSGFIGQDKRQKRNRSRDQAGAGADKEGDTSAESDLEEEAEEEAEWIYEFDTLHALLGVKKGQLEPGDGGVKVGYAEEWLKSRTGPSPLLPMPKTVPTKPYDWTYTTTYCGHSPSYPSVTSVETTPSDTSSAASSLITSHSPRNTSSSQWVPFDLNHPSHAKHQIPLAELTRPDPILFYAEVPLFEDELHDNGSSALIVRIRVMPTCIFILSRFTLRVDGVLFRTFDTRIYSSLENDEGTIVIRETTGWEAPYDVVKNRLPKRDDLTPLTDPLFIAKILSELPQSQTTGAGTGWRGLGKKCEWMRVRK</sequence>
<dbReference type="PANTHER" id="PTHR21021">
    <property type="entry name" value="GAF/PUTATIVE CYTOSKELETAL PROTEIN"/>
    <property type="match status" value="1"/>
</dbReference>
<dbReference type="GO" id="GO:0031929">
    <property type="term" value="P:TOR signaling"/>
    <property type="evidence" value="ECO:0007669"/>
    <property type="project" value="TreeGrafter"/>
</dbReference>
<dbReference type="Proteomes" id="UP000188533">
    <property type="component" value="Unassembled WGS sequence"/>
</dbReference>
<feature type="compositionally biased region" description="Low complexity" evidence="2">
    <location>
        <begin position="223"/>
        <end position="234"/>
    </location>
</feature>
<comment type="similarity">
    <text evidence="1">Belongs to the TIP41 family.</text>
</comment>
<dbReference type="AlphaFoldDB" id="A0A1Q3E7J3"/>
<name>A0A1Q3E7J3_LENED</name>
<reference evidence="3 4" key="2">
    <citation type="submission" date="2017-02" db="EMBL/GenBank/DDBJ databases">
        <title>A genome survey and senescence transcriptome analysis in Lentinula edodes.</title>
        <authorList>
            <person name="Sakamoto Y."/>
            <person name="Nakade K."/>
            <person name="Sato S."/>
            <person name="Yoshida Y."/>
            <person name="Miyazaki K."/>
            <person name="Natsume S."/>
            <person name="Konno N."/>
        </authorList>
    </citation>
    <scope>NUCLEOTIDE SEQUENCE [LARGE SCALE GENOMIC DNA]</scope>
    <source>
        <strain evidence="3 4">NBRC 111202</strain>
    </source>
</reference>
<evidence type="ECO:0000256" key="1">
    <source>
        <dbReference type="ARBA" id="ARBA00006658"/>
    </source>
</evidence>
<dbReference type="GO" id="GO:0005829">
    <property type="term" value="C:cytosol"/>
    <property type="evidence" value="ECO:0007669"/>
    <property type="project" value="TreeGrafter"/>
</dbReference>
<dbReference type="OrthoDB" id="10253878at2759"/>
<feature type="region of interest" description="Disordered" evidence="2">
    <location>
        <begin position="57"/>
        <end position="76"/>
    </location>
</feature>
<accession>A0A1Q3E7J3</accession>
<feature type="compositionally biased region" description="Acidic residues" evidence="2">
    <location>
        <begin position="123"/>
        <end position="136"/>
    </location>
</feature>
<evidence type="ECO:0000313" key="4">
    <source>
        <dbReference type="Proteomes" id="UP000188533"/>
    </source>
</evidence>
<dbReference type="InterPro" id="IPR007303">
    <property type="entry name" value="TIP41-like"/>
</dbReference>
<feature type="region of interest" description="Disordered" evidence="2">
    <location>
        <begin position="223"/>
        <end position="242"/>
    </location>
</feature>
<comment type="caution">
    <text evidence="3">The sequence shown here is derived from an EMBL/GenBank/DDBJ whole genome shotgun (WGS) entry which is preliminary data.</text>
</comment>
<organism evidence="3 4">
    <name type="scientific">Lentinula edodes</name>
    <name type="common">Shiitake mushroom</name>
    <name type="synonym">Lentinus edodes</name>
    <dbReference type="NCBI Taxonomy" id="5353"/>
    <lineage>
        <taxon>Eukaryota</taxon>
        <taxon>Fungi</taxon>
        <taxon>Dikarya</taxon>
        <taxon>Basidiomycota</taxon>
        <taxon>Agaricomycotina</taxon>
        <taxon>Agaricomycetes</taxon>
        <taxon>Agaricomycetidae</taxon>
        <taxon>Agaricales</taxon>
        <taxon>Marasmiineae</taxon>
        <taxon>Omphalotaceae</taxon>
        <taxon>Lentinula</taxon>
    </lineage>
</organism>
<dbReference type="EMBL" id="BDGU01000136">
    <property type="protein sequence ID" value="GAW03212.1"/>
    <property type="molecule type" value="Genomic_DNA"/>
</dbReference>
<feature type="region of interest" description="Disordered" evidence="2">
    <location>
        <begin position="96"/>
        <end position="136"/>
    </location>
</feature>
<proteinExistence type="inferred from homology"/>
<dbReference type="Pfam" id="PF04176">
    <property type="entry name" value="TIP41"/>
    <property type="match status" value="1"/>
</dbReference>
<feature type="compositionally biased region" description="Polar residues" evidence="2">
    <location>
        <begin position="57"/>
        <end position="71"/>
    </location>
</feature>
<dbReference type="STRING" id="5353.A0A1Q3E7J3"/>
<keyword evidence="4" id="KW-1185">Reference proteome</keyword>
<dbReference type="PANTHER" id="PTHR21021:SF16">
    <property type="entry name" value="TIP41-LIKE PROTEIN"/>
    <property type="match status" value="1"/>
</dbReference>
<evidence type="ECO:0000256" key="2">
    <source>
        <dbReference type="SAM" id="MobiDB-lite"/>
    </source>
</evidence>
<protein>
    <submittedName>
        <fullName evidence="3">Type 2A phosphatase activator TIP41</fullName>
    </submittedName>
</protein>
<gene>
    <name evidence="3" type="ORF">LENED_004918</name>
</gene>
<dbReference type="InterPro" id="IPR051330">
    <property type="entry name" value="Phosphatase_reg/MetRdx"/>
</dbReference>
<evidence type="ECO:0000313" key="3">
    <source>
        <dbReference type="EMBL" id="GAW03212.1"/>
    </source>
</evidence>
<reference evidence="3 4" key="1">
    <citation type="submission" date="2016-08" db="EMBL/GenBank/DDBJ databases">
        <authorList>
            <consortium name="Lentinula edodes genome sequencing consortium"/>
            <person name="Sakamoto Y."/>
            <person name="Nakade K."/>
            <person name="Sato S."/>
            <person name="Yoshida Y."/>
            <person name="Miyazaki K."/>
            <person name="Natsume S."/>
            <person name="Konno N."/>
        </authorList>
    </citation>
    <scope>NUCLEOTIDE SEQUENCE [LARGE SCALE GENOMIC DNA]</scope>
    <source>
        <strain evidence="3 4">NBRC 111202</strain>
    </source>
</reference>